<protein>
    <submittedName>
        <fullName evidence="6">Response regulator</fullName>
    </submittedName>
</protein>
<keyword evidence="7" id="KW-1185">Reference proteome</keyword>
<dbReference type="CDD" id="cd00383">
    <property type="entry name" value="trans_reg_C"/>
    <property type="match status" value="1"/>
</dbReference>
<dbReference type="Proteomes" id="UP001589813">
    <property type="component" value="Unassembled WGS sequence"/>
</dbReference>
<dbReference type="RefSeq" id="WP_377239737.1">
    <property type="nucleotide sequence ID" value="NZ_JBHLXP010000001.1"/>
</dbReference>
<feature type="domain" description="OmpR/PhoB-type" evidence="5">
    <location>
        <begin position="134"/>
        <end position="233"/>
    </location>
</feature>
<dbReference type="InterPro" id="IPR001867">
    <property type="entry name" value="OmpR/PhoB-type_DNA-bd"/>
</dbReference>
<dbReference type="Pfam" id="PF00486">
    <property type="entry name" value="Trans_reg_C"/>
    <property type="match status" value="1"/>
</dbReference>
<dbReference type="PANTHER" id="PTHR48111">
    <property type="entry name" value="REGULATOR OF RPOS"/>
    <property type="match status" value="1"/>
</dbReference>
<gene>
    <name evidence="6" type="ORF">ACFFJP_01520</name>
</gene>
<dbReference type="InterPro" id="IPR011006">
    <property type="entry name" value="CheY-like_superfamily"/>
</dbReference>
<feature type="DNA-binding region" description="OmpR/PhoB-type" evidence="3">
    <location>
        <begin position="134"/>
        <end position="233"/>
    </location>
</feature>
<dbReference type="SUPFAM" id="SSF52172">
    <property type="entry name" value="CheY-like"/>
    <property type="match status" value="1"/>
</dbReference>
<proteinExistence type="predicted"/>
<evidence type="ECO:0000259" key="5">
    <source>
        <dbReference type="PROSITE" id="PS51755"/>
    </source>
</evidence>
<evidence type="ECO:0000259" key="4">
    <source>
        <dbReference type="PROSITE" id="PS50110"/>
    </source>
</evidence>
<name>A0ABV6B7W2_9GAMM</name>
<evidence type="ECO:0000313" key="6">
    <source>
        <dbReference type="EMBL" id="MFC0046966.1"/>
    </source>
</evidence>
<dbReference type="PROSITE" id="PS51755">
    <property type="entry name" value="OMPR_PHOB"/>
    <property type="match status" value="1"/>
</dbReference>
<dbReference type="CDD" id="cd17620">
    <property type="entry name" value="REC_OmpR_KdpE-like"/>
    <property type="match status" value="1"/>
</dbReference>
<dbReference type="Gene3D" id="3.40.50.2300">
    <property type="match status" value="1"/>
</dbReference>
<dbReference type="PROSITE" id="PS50110">
    <property type="entry name" value="RESPONSE_REGULATORY"/>
    <property type="match status" value="1"/>
</dbReference>
<dbReference type="SMART" id="SM00862">
    <property type="entry name" value="Trans_reg_C"/>
    <property type="match status" value="1"/>
</dbReference>
<dbReference type="Pfam" id="PF00072">
    <property type="entry name" value="Response_reg"/>
    <property type="match status" value="1"/>
</dbReference>
<dbReference type="PANTHER" id="PTHR48111:SF50">
    <property type="entry name" value="KDP OPERON TRANSCRIPTIONAL REGULATORY PROTEIN KDPE"/>
    <property type="match status" value="1"/>
</dbReference>
<evidence type="ECO:0000256" key="2">
    <source>
        <dbReference type="PROSITE-ProRule" id="PRU00169"/>
    </source>
</evidence>
<organism evidence="6 7">
    <name type="scientific">Rheinheimera tilapiae</name>
    <dbReference type="NCBI Taxonomy" id="875043"/>
    <lineage>
        <taxon>Bacteria</taxon>
        <taxon>Pseudomonadati</taxon>
        <taxon>Pseudomonadota</taxon>
        <taxon>Gammaproteobacteria</taxon>
        <taxon>Chromatiales</taxon>
        <taxon>Chromatiaceae</taxon>
        <taxon>Rheinheimera</taxon>
    </lineage>
</organism>
<dbReference type="InterPro" id="IPR036388">
    <property type="entry name" value="WH-like_DNA-bd_sf"/>
</dbReference>
<evidence type="ECO:0000256" key="3">
    <source>
        <dbReference type="PROSITE-ProRule" id="PRU01091"/>
    </source>
</evidence>
<keyword evidence="2" id="KW-0597">Phosphoprotein</keyword>
<reference evidence="6 7" key="1">
    <citation type="submission" date="2024-09" db="EMBL/GenBank/DDBJ databases">
        <authorList>
            <person name="Sun Q."/>
            <person name="Mori K."/>
        </authorList>
    </citation>
    <scope>NUCLEOTIDE SEQUENCE [LARGE SCALE GENOMIC DNA]</scope>
    <source>
        <strain evidence="6 7">KCTC 23315</strain>
    </source>
</reference>
<sequence>MKSTTPTLMPAPNRVLLLEDDAGMQSFLQALLQSQGYQLEICAEGLSGLELLAHQHFDVLLLDLGLPDIDGIELLRQLRQWSEVPVIVISARGKEQDKVTALDCGANDYVTKPFSAGELLARLRAALRPRHGHTPVLGFGTVRIDPVQRLVHKDDVAVHLTKTEYEMLLCLLRHAGSALTHNQILTQVWGATYQDRPEYIRVHMAQLRQKLEDNPAAPQHLKTEAGVGYRLCL</sequence>
<feature type="domain" description="Response regulatory" evidence="4">
    <location>
        <begin position="14"/>
        <end position="127"/>
    </location>
</feature>
<evidence type="ECO:0000313" key="7">
    <source>
        <dbReference type="Proteomes" id="UP001589813"/>
    </source>
</evidence>
<accession>A0ABV6B7W2</accession>
<dbReference type="InterPro" id="IPR001789">
    <property type="entry name" value="Sig_transdc_resp-reg_receiver"/>
</dbReference>
<dbReference type="Gene3D" id="6.10.250.690">
    <property type="match status" value="1"/>
</dbReference>
<comment type="caution">
    <text evidence="6">The sequence shown here is derived from an EMBL/GenBank/DDBJ whole genome shotgun (WGS) entry which is preliminary data.</text>
</comment>
<dbReference type="EMBL" id="JBHLXP010000001">
    <property type="protein sequence ID" value="MFC0046966.1"/>
    <property type="molecule type" value="Genomic_DNA"/>
</dbReference>
<dbReference type="InterPro" id="IPR039420">
    <property type="entry name" value="WalR-like"/>
</dbReference>
<feature type="modified residue" description="4-aspartylphosphate" evidence="2">
    <location>
        <position position="63"/>
    </location>
</feature>
<keyword evidence="1 3" id="KW-0238">DNA-binding</keyword>
<dbReference type="Gene3D" id="1.10.10.10">
    <property type="entry name" value="Winged helix-like DNA-binding domain superfamily/Winged helix DNA-binding domain"/>
    <property type="match status" value="1"/>
</dbReference>
<evidence type="ECO:0000256" key="1">
    <source>
        <dbReference type="ARBA" id="ARBA00023125"/>
    </source>
</evidence>
<dbReference type="SMART" id="SM00448">
    <property type="entry name" value="REC"/>
    <property type="match status" value="1"/>
</dbReference>